<dbReference type="Pfam" id="PF07510">
    <property type="entry name" value="GmrSD_C"/>
    <property type="match status" value="1"/>
</dbReference>
<name>A0ABN3XQC5_9ACTN</name>
<dbReference type="RefSeq" id="WP_344887361.1">
    <property type="nucleotide sequence ID" value="NZ_BAAAWD010000002.1"/>
</dbReference>
<dbReference type="Pfam" id="PF18755">
    <property type="entry name" value="RAMA"/>
    <property type="match status" value="1"/>
</dbReference>
<comment type="caution">
    <text evidence="3">The sequence shown here is derived from an EMBL/GenBank/DDBJ whole genome shotgun (WGS) entry which is preliminary data.</text>
</comment>
<dbReference type="EMBL" id="BAAAWD010000002">
    <property type="protein sequence ID" value="GAA2987565.1"/>
    <property type="molecule type" value="Genomic_DNA"/>
</dbReference>
<feature type="domain" description="GmrSD restriction endonucleases C-terminal" evidence="1">
    <location>
        <begin position="18"/>
        <end position="120"/>
    </location>
</feature>
<evidence type="ECO:0000313" key="3">
    <source>
        <dbReference type="EMBL" id="GAA2987565.1"/>
    </source>
</evidence>
<keyword evidence="4" id="KW-1185">Reference proteome</keyword>
<evidence type="ECO:0008006" key="5">
    <source>
        <dbReference type="Google" id="ProtNLM"/>
    </source>
</evidence>
<dbReference type="InterPro" id="IPR040843">
    <property type="entry name" value="RAMA"/>
</dbReference>
<feature type="domain" description="RAMA" evidence="2">
    <location>
        <begin position="204"/>
        <end position="301"/>
    </location>
</feature>
<evidence type="ECO:0000259" key="1">
    <source>
        <dbReference type="Pfam" id="PF07510"/>
    </source>
</evidence>
<dbReference type="InterPro" id="IPR011089">
    <property type="entry name" value="GmrSD_C"/>
</dbReference>
<organism evidence="3 4">
    <name type="scientific">Streptosporangium longisporum</name>
    <dbReference type="NCBI Taxonomy" id="46187"/>
    <lineage>
        <taxon>Bacteria</taxon>
        <taxon>Bacillati</taxon>
        <taxon>Actinomycetota</taxon>
        <taxon>Actinomycetes</taxon>
        <taxon>Streptosporangiales</taxon>
        <taxon>Streptosporangiaceae</taxon>
        <taxon>Streptosporangium</taxon>
    </lineage>
</organism>
<protein>
    <recommendedName>
        <fullName evidence="5">RAMA domain-containing protein</fullName>
    </recommendedName>
</protein>
<sequence>MLAAQVRGEECEYAVLNGFGLRGTNRGQVKYLLVRLTAFVQQGCGQRGDVSDYLDDALPYQIEHLFANKPERHRDEIPDALRFRSLRNQLGGLVLLPDKDNASLGAMPYDEKIELYGRQNVLVGVLDQRYHRRFPGLREFVKAHKVDGLMRPFATKTPMATIVQTRQELYLRLCSRIWSFDRLGFSATDQVKLSDPFLRPDADEGVPTARKTRLRTDVARMVAAGVIRPGTRIVFTHLGSSHWAQINDEGRITLEGTGGIYSKIDEAGAFVRETRTCDGMGMWCVTREDGEVISLRALRDQAVAAGVLTGRRT</sequence>
<reference evidence="3 4" key="1">
    <citation type="journal article" date="2019" name="Int. J. Syst. Evol. Microbiol.">
        <title>The Global Catalogue of Microorganisms (GCM) 10K type strain sequencing project: providing services to taxonomists for standard genome sequencing and annotation.</title>
        <authorList>
            <consortium name="The Broad Institute Genomics Platform"/>
            <consortium name="The Broad Institute Genome Sequencing Center for Infectious Disease"/>
            <person name="Wu L."/>
            <person name="Ma J."/>
        </authorList>
    </citation>
    <scope>NUCLEOTIDE SEQUENCE [LARGE SCALE GENOMIC DNA]</scope>
    <source>
        <strain evidence="3 4">JCM 3106</strain>
    </source>
</reference>
<evidence type="ECO:0000259" key="2">
    <source>
        <dbReference type="Pfam" id="PF18755"/>
    </source>
</evidence>
<gene>
    <name evidence="3" type="ORF">GCM10017559_04220</name>
</gene>
<accession>A0ABN3XQC5</accession>
<evidence type="ECO:0000313" key="4">
    <source>
        <dbReference type="Proteomes" id="UP001499930"/>
    </source>
</evidence>
<dbReference type="Proteomes" id="UP001499930">
    <property type="component" value="Unassembled WGS sequence"/>
</dbReference>
<proteinExistence type="predicted"/>